<dbReference type="RefSeq" id="WP_224453423.1">
    <property type="nucleotide sequence ID" value="NZ_BAAAGG010000005.1"/>
</dbReference>
<protein>
    <recommendedName>
        <fullName evidence="2">Secretion system C-terminal sorting domain-containing protein</fullName>
    </recommendedName>
</protein>
<name>A0ABN1K4U8_9FLAO</name>
<keyword evidence="4" id="KW-1185">Reference proteome</keyword>
<keyword evidence="1" id="KW-0732">Signal</keyword>
<dbReference type="Proteomes" id="UP001500185">
    <property type="component" value="Unassembled WGS sequence"/>
</dbReference>
<feature type="domain" description="Secretion system C-terminal sorting" evidence="2">
    <location>
        <begin position="531"/>
        <end position="603"/>
    </location>
</feature>
<dbReference type="EMBL" id="BAAAGG010000005">
    <property type="protein sequence ID" value="GAA0754827.1"/>
    <property type="molecule type" value="Genomic_DNA"/>
</dbReference>
<reference evidence="3 4" key="1">
    <citation type="journal article" date="2019" name="Int. J. Syst. Evol. Microbiol.">
        <title>The Global Catalogue of Microorganisms (GCM) 10K type strain sequencing project: providing services to taxonomists for standard genome sequencing and annotation.</title>
        <authorList>
            <consortium name="The Broad Institute Genomics Platform"/>
            <consortium name="The Broad Institute Genome Sequencing Center for Infectious Disease"/>
            <person name="Wu L."/>
            <person name="Ma J."/>
        </authorList>
    </citation>
    <scope>NUCLEOTIDE SEQUENCE [LARGE SCALE GENOMIC DNA]</scope>
    <source>
        <strain evidence="3 4">JCM 16231</strain>
    </source>
</reference>
<sequence>MKKALLIIILIVFSQSLMSQVYVGESTLVVLENSVNLSIGGDLRHEGRFLGNGQLKLIGDQAQSISGEGLIEHFNIDKGSGQVEVTNGNQDVFRTFEIHGGAFSPNGRLTLKSNDTLTAQMGINTGGSITGDFIIEHFIPKSNRAFRYFSSPVSTSGPILDNLQEGQHNTGTNYPTDNIDTIAGFGTHITGSKSGNNGFDATLSGNSSLYSWDEGPQSWSAFANTDIEKFDKGESFTLLIRGDRSTTLNSNTAIGPETTLRLTGNPAILGFTKQVNLITDNSFILLSNPYHSSIDANSIMNNNPNLNESFIYVYDPTLNTRGGYATVELPAGTNAQGSDANQFIQPWQAVFVEAKNTGATSISINYTENYKDISQLQPSSFNQESRIDVLLQSNNKTIDATSLKLKAGANSEVDLKDAKKFQNYDESLSIYAQGRYLSIEERGFPEEIDTIMLSLKNKRKGAYQFKVNPSNVSETDMVLKDFYLDLEYPINEGEFTVDYQVAEGEPDLRYGFIIESNSLSNEDTIPQNFKVYPNPVNDKFNIQVLSSSSESYSFSIYSLLGQKVDAGQFKSNTSPFSYDANSLSTGVYLVTIIGENNQKETFKLIKL</sequence>
<proteinExistence type="predicted"/>
<evidence type="ECO:0000256" key="1">
    <source>
        <dbReference type="ARBA" id="ARBA00022729"/>
    </source>
</evidence>
<gene>
    <name evidence="3" type="ORF">GCM10009433_08790</name>
</gene>
<dbReference type="NCBIfam" id="TIGR04183">
    <property type="entry name" value="Por_Secre_tail"/>
    <property type="match status" value="1"/>
</dbReference>
<dbReference type="Pfam" id="PF18962">
    <property type="entry name" value="Por_Secre_tail"/>
    <property type="match status" value="1"/>
</dbReference>
<dbReference type="InterPro" id="IPR026444">
    <property type="entry name" value="Secre_tail"/>
</dbReference>
<organism evidence="3 4">
    <name type="scientific">Psychroflexus lacisalsi</name>
    <dbReference type="NCBI Taxonomy" id="503928"/>
    <lineage>
        <taxon>Bacteria</taxon>
        <taxon>Pseudomonadati</taxon>
        <taxon>Bacteroidota</taxon>
        <taxon>Flavobacteriia</taxon>
        <taxon>Flavobacteriales</taxon>
        <taxon>Flavobacteriaceae</taxon>
        <taxon>Psychroflexus</taxon>
    </lineage>
</organism>
<accession>A0ABN1K4U8</accession>
<evidence type="ECO:0000313" key="3">
    <source>
        <dbReference type="EMBL" id="GAA0754827.1"/>
    </source>
</evidence>
<evidence type="ECO:0000313" key="4">
    <source>
        <dbReference type="Proteomes" id="UP001500185"/>
    </source>
</evidence>
<comment type="caution">
    <text evidence="3">The sequence shown here is derived from an EMBL/GenBank/DDBJ whole genome shotgun (WGS) entry which is preliminary data.</text>
</comment>
<evidence type="ECO:0000259" key="2">
    <source>
        <dbReference type="Pfam" id="PF18962"/>
    </source>
</evidence>